<reference evidence="2 3" key="1">
    <citation type="submission" date="2024-07" db="EMBL/GenBank/DDBJ databases">
        <title>Chromosome-level genome assembly of the water stick insect Ranatra chinensis (Heteroptera: Nepidae).</title>
        <authorList>
            <person name="Liu X."/>
        </authorList>
    </citation>
    <scope>NUCLEOTIDE SEQUENCE [LARGE SCALE GENOMIC DNA]</scope>
    <source>
        <strain evidence="2">Cailab_2021Rc</strain>
        <tissue evidence="2">Muscle</tissue>
    </source>
</reference>
<accession>A0ABD0YP28</accession>
<protein>
    <submittedName>
        <fullName evidence="2">Uncharacterized protein</fullName>
    </submittedName>
</protein>
<name>A0ABD0YP28_9HEMI</name>
<evidence type="ECO:0000313" key="3">
    <source>
        <dbReference type="Proteomes" id="UP001558652"/>
    </source>
</evidence>
<proteinExistence type="predicted"/>
<feature type="compositionally biased region" description="Basic and acidic residues" evidence="1">
    <location>
        <begin position="63"/>
        <end position="78"/>
    </location>
</feature>
<organism evidence="2 3">
    <name type="scientific">Ranatra chinensis</name>
    <dbReference type="NCBI Taxonomy" id="642074"/>
    <lineage>
        <taxon>Eukaryota</taxon>
        <taxon>Metazoa</taxon>
        <taxon>Ecdysozoa</taxon>
        <taxon>Arthropoda</taxon>
        <taxon>Hexapoda</taxon>
        <taxon>Insecta</taxon>
        <taxon>Pterygota</taxon>
        <taxon>Neoptera</taxon>
        <taxon>Paraneoptera</taxon>
        <taxon>Hemiptera</taxon>
        <taxon>Heteroptera</taxon>
        <taxon>Panheteroptera</taxon>
        <taxon>Nepomorpha</taxon>
        <taxon>Nepidae</taxon>
        <taxon>Ranatrinae</taxon>
        <taxon>Ranatra</taxon>
    </lineage>
</organism>
<evidence type="ECO:0000256" key="1">
    <source>
        <dbReference type="SAM" id="MobiDB-lite"/>
    </source>
</evidence>
<sequence length="103" mass="11976">MVAHKISNRQHYEQMAQELRTELSSFRSDTYNSYIISLSTHDRSLWDSTKHLLRSHPAPSPLRHPDNSWTRSDEDKAHMFANHLRSVFQPSPESDPLHARTPG</sequence>
<dbReference type="EMBL" id="JBFDAA010000004">
    <property type="protein sequence ID" value="KAL1137735.1"/>
    <property type="molecule type" value="Genomic_DNA"/>
</dbReference>
<dbReference type="Proteomes" id="UP001558652">
    <property type="component" value="Unassembled WGS sequence"/>
</dbReference>
<comment type="caution">
    <text evidence="2">The sequence shown here is derived from an EMBL/GenBank/DDBJ whole genome shotgun (WGS) entry which is preliminary data.</text>
</comment>
<keyword evidence="3" id="KW-1185">Reference proteome</keyword>
<gene>
    <name evidence="2" type="ORF">AAG570_009431</name>
</gene>
<dbReference type="AlphaFoldDB" id="A0ABD0YP28"/>
<feature type="region of interest" description="Disordered" evidence="1">
    <location>
        <begin position="56"/>
        <end position="103"/>
    </location>
</feature>
<evidence type="ECO:0000313" key="2">
    <source>
        <dbReference type="EMBL" id="KAL1137735.1"/>
    </source>
</evidence>